<organism evidence="4 5">
    <name type="scientific">Tetraparma gracilis</name>
    <dbReference type="NCBI Taxonomy" id="2962635"/>
    <lineage>
        <taxon>Eukaryota</taxon>
        <taxon>Sar</taxon>
        <taxon>Stramenopiles</taxon>
        <taxon>Ochrophyta</taxon>
        <taxon>Bolidophyceae</taxon>
        <taxon>Parmales</taxon>
        <taxon>Triparmaceae</taxon>
        <taxon>Tetraparma</taxon>
    </lineage>
</organism>
<feature type="signal peptide" evidence="2">
    <location>
        <begin position="1"/>
        <end position="25"/>
    </location>
</feature>
<evidence type="ECO:0000256" key="2">
    <source>
        <dbReference type="SAM" id="SignalP"/>
    </source>
</evidence>
<dbReference type="PANTHER" id="PTHR46967:SF2">
    <property type="entry name" value="SUSHI, VON WILLEBRAND FACTOR TYPE A, EGF AND PENTRAXIN DOMAIN-CONTAINING PROTEIN 1-LIKE"/>
    <property type="match status" value="1"/>
</dbReference>
<dbReference type="InterPro" id="IPR009030">
    <property type="entry name" value="Growth_fac_rcpt_cys_sf"/>
</dbReference>
<name>A0ABQ6MIY2_9STRA</name>
<dbReference type="SUPFAM" id="SSF101898">
    <property type="entry name" value="NHL repeat"/>
    <property type="match status" value="1"/>
</dbReference>
<dbReference type="PANTHER" id="PTHR46967">
    <property type="entry name" value="INSULIN-LIKE GROWTH FACTOR BINDING PROTEIN,N-TERMINAL"/>
    <property type="match status" value="1"/>
</dbReference>
<keyword evidence="5" id="KW-1185">Reference proteome</keyword>
<feature type="domain" description="Tyrosine-protein kinase ephrin type A/B receptor-like" evidence="3">
    <location>
        <begin position="246"/>
        <end position="281"/>
    </location>
</feature>
<keyword evidence="1" id="KW-1133">Transmembrane helix</keyword>
<feature type="transmembrane region" description="Helical" evidence="1">
    <location>
        <begin position="1235"/>
        <end position="1257"/>
    </location>
</feature>
<evidence type="ECO:0000256" key="1">
    <source>
        <dbReference type="SAM" id="Phobius"/>
    </source>
</evidence>
<keyword evidence="2" id="KW-0732">Signal</keyword>
<dbReference type="Proteomes" id="UP001165060">
    <property type="component" value="Unassembled WGS sequence"/>
</dbReference>
<reference evidence="4 5" key="1">
    <citation type="journal article" date="2023" name="Commun. Biol.">
        <title>Genome analysis of Parmales, the sister group of diatoms, reveals the evolutionary specialization of diatoms from phago-mixotrophs to photoautotrophs.</title>
        <authorList>
            <person name="Ban H."/>
            <person name="Sato S."/>
            <person name="Yoshikawa S."/>
            <person name="Yamada K."/>
            <person name="Nakamura Y."/>
            <person name="Ichinomiya M."/>
            <person name="Sato N."/>
            <person name="Blanc-Mathieu R."/>
            <person name="Endo H."/>
            <person name="Kuwata A."/>
            <person name="Ogata H."/>
        </authorList>
    </citation>
    <scope>NUCLEOTIDE SEQUENCE [LARGE SCALE GENOMIC DNA]</scope>
</reference>
<proteinExistence type="predicted"/>
<dbReference type="Pfam" id="PF07699">
    <property type="entry name" value="Ephrin_rec_like"/>
    <property type="match status" value="1"/>
</dbReference>
<protein>
    <recommendedName>
        <fullName evidence="3">Tyrosine-protein kinase ephrin type A/B receptor-like domain-containing protein</fullName>
    </recommendedName>
</protein>
<evidence type="ECO:0000313" key="5">
    <source>
        <dbReference type="Proteomes" id="UP001165060"/>
    </source>
</evidence>
<keyword evidence="1" id="KW-0812">Transmembrane</keyword>
<dbReference type="SUPFAM" id="SSF57184">
    <property type="entry name" value="Growth factor receptor domain"/>
    <property type="match status" value="1"/>
</dbReference>
<dbReference type="SMART" id="SM01411">
    <property type="entry name" value="Ephrin_rec_like"/>
    <property type="match status" value="7"/>
</dbReference>
<accession>A0ABQ6MIY2</accession>
<gene>
    <name evidence="4" type="ORF">TeGR_g10753</name>
</gene>
<evidence type="ECO:0000313" key="4">
    <source>
        <dbReference type="EMBL" id="GMI26739.1"/>
    </source>
</evidence>
<keyword evidence="1" id="KW-0472">Membrane</keyword>
<sequence>MPPPLPAPPVFLLLLLLSLLLPATPFTSTCSPKCLSCQVGGSDVPCSGPGDCCSSSNWCGSCDGAWGPQNGGVECYGCGAVPCFFGGEGVEACSLSCPAGQQPDLEHGGCMDCPAGTESASEGADQCSVTACLPGYFVQQMGFGAPSQCNACAAGSYKPAPSDDENYSESSCLPCPAGTYGPEPAAPSLSSCLACPDSHPVSPPSSAALSSCKLECPEGQGWPDATGVSCTPIPPGHHVLGGVVAACPAGTFKGEAGSGACSPCPAGTASAATGALAASACSVCPAGTSAPPPSSSCTPCYPGTFQPSPGSASCLDCPVPYTNLPGATTSCHNPNTCAAVAIKACDGNFNGAVHPHYAQLSGNYFKYDGGCGPTSGRPPFRMEPKTSTPAIYFYFKGYGQLTGWAFSTSCSGGGLTAVSDYSSQYPYNNAPDAMYCSAGGNVLTPLPWSVDCILYPCDAGKYGDPTACQTCPPATPYSLPGSADRSDCTACDEPGSYMRYDSCNLCPAGTYNPRSNSTTPVDCVPCKGGTFSAAGAAYCDPCPPGKIAPPGSSSCSNCLPGTYLSLPGGTTPKSCSACPVGKSSMSGSTSSDDCLNPLGFFFNAYAATARNSILTYSVQSSDFVTLSPPQVAVNPGTKIIFVSPTTILLSSTSSDEVLVLRHTGKFVRVFAKVPKPTGLLLLDHLDPPLVAICSSSDGSVKFYNLAGQLQSQLELPGVVPAGGKQEIKVHSPQDLLVLPDPDALDAQSNHLLIVSTRTIGTDMEDESFDPNLVVSDIWRACIPNSNCTSPIPNDQEFGEDGANSTLLHATAFASTVRIGVYPTVDLTSTRESFYLTDTGYMAGSRVLDCDIQSLLEKPTNLMSVCSIFAGPSNDWEPSSIVSDEDQYLVFVCDEKNLAIHAFDFSGNVVTSYETPAAAQTLAFKPGASSALSMISFPASSYTTTKATTGSLVLHNRFDRAIDAIDAKEDVSTYSVVAYGNTIEQSDTHTQHSTIVGSLLPLDDGTYEISVPITFAGPWQVHFTEAFRTFEEEFIDSPVTVNVIAGETSASGCLIEYDKVVEAGDNFELHLDTFDVHGNPTQNADDHDRLPMPGNAFERTMTEVGSYEMHVFHINTQEEVVGSPAAFAVTAGEPHAGESTFNIIGFGGGTLDSASASQRSLLLVARPRDRYGNALPDAPGYTVSVDGGPPVPLAPPEYSYELEVAANYAGTIELSFRLRGLDLPSSPVSISAKPDVAAVVGGAVAAAALALVLLKLAYDGGKRRSCSPLRACTGGKEGGRGAAVAAVGGGGGQSEVRAAAGTGAGGGDVELGERLRSAEGKIRELEAQLAGE</sequence>
<dbReference type="InterPro" id="IPR011641">
    <property type="entry name" value="Tyr-kin_ephrin_A/B_rcpt-like"/>
</dbReference>
<feature type="chain" id="PRO_5047128820" description="Tyrosine-protein kinase ephrin type A/B receptor-like domain-containing protein" evidence="2">
    <location>
        <begin position="26"/>
        <end position="1331"/>
    </location>
</feature>
<dbReference type="EMBL" id="BRYB01000273">
    <property type="protein sequence ID" value="GMI26739.1"/>
    <property type="molecule type" value="Genomic_DNA"/>
</dbReference>
<evidence type="ECO:0000259" key="3">
    <source>
        <dbReference type="Pfam" id="PF07699"/>
    </source>
</evidence>
<dbReference type="Gene3D" id="2.10.50.10">
    <property type="entry name" value="Tumor Necrosis Factor Receptor, subunit A, domain 2"/>
    <property type="match status" value="3"/>
</dbReference>
<comment type="caution">
    <text evidence="4">The sequence shown here is derived from an EMBL/GenBank/DDBJ whole genome shotgun (WGS) entry which is preliminary data.</text>
</comment>